<accession>A0A6N1MJ35</accession>
<reference evidence="1 2" key="1">
    <citation type="submission" date="2019-11" db="EMBL/GenBank/DDBJ databases">
        <title>FDA dAtabase for Regulatory Grade micrObial Sequences (FDA-ARGOS): Supporting development and validation of Infectious Disease Dx tests.</title>
        <authorList>
            <person name="Patel R."/>
            <person name="Rucinski S."/>
            <person name="Tallon L."/>
            <person name="Sadzewicz L."/>
            <person name="Vavikolanu K."/>
            <person name="Mehta A."/>
            <person name="Aluvathingal J."/>
            <person name="Nadendla S."/>
            <person name="Nandy P."/>
            <person name="Geyer C."/>
            <person name="Yan Y."/>
            <person name="Sichtig H."/>
        </authorList>
    </citation>
    <scope>NUCLEOTIDE SEQUENCE [LARGE SCALE GENOMIC DNA]</scope>
    <source>
        <strain evidence="1 2">FDAARGOS_557</strain>
    </source>
</reference>
<evidence type="ECO:0000313" key="2">
    <source>
        <dbReference type="Proteomes" id="UP000509126"/>
    </source>
</evidence>
<dbReference type="SUPFAM" id="SSF46785">
    <property type="entry name" value="Winged helix' DNA-binding domain"/>
    <property type="match status" value="1"/>
</dbReference>
<evidence type="ECO:0000313" key="1">
    <source>
        <dbReference type="EMBL" id="QKU22179.1"/>
    </source>
</evidence>
<name>A0A6N1MJ35_ACILW</name>
<sequence length="94" mass="10717">MSKEYDFQTMDWCPSMHAVTQGEKMIRILRQMMAKRGKTSVSDVMVLMEGNRRTVQRYLGQLEHAGYIQRDGATPAGFTVTEKTKQIFTVKVAA</sequence>
<proteinExistence type="predicted"/>
<organism evidence="1 2">
    <name type="scientific">Acinetobacter lwoffii</name>
    <dbReference type="NCBI Taxonomy" id="28090"/>
    <lineage>
        <taxon>Bacteria</taxon>
        <taxon>Pseudomonadati</taxon>
        <taxon>Pseudomonadota</taxon>
        <taxon>Gammaproteobacteria</taxon>
        <taxon>Moraxellales</taxon>
        <taxon>Moraxellaceae</taxon>
        <taxon>Acinetobacter</taxon>
    </lineage>
</organism>
<dbReference type="RefSeq" id="WP_174894564.1">
    <property type="nucleotide sequence ID" value="NZ_CP054803.1"/>
</dbReference>
<dbReference type="InterPro" id="IPR036388">
    <property type="entry name" value="WH-like_DNA-bd_sf"/>
</dbReference>
<dbReference type="Proteomes" id="UP000509126">
    <property type="component" value="Chromosome"/>
</dbReference>
<protein>
    <submittedName>
        <fullName evidence="1">Helix-turn-helix domain-containing protein</fullName>
    </submittedName>
</protein>
<dbReference type="InterPro" id="IPR036390">
    <property type="entry name" value="WH_DNA-bd_sf"/>
</dbReference>
<dbReference type="EMBL" id="CP054803">
    <property type="protein sequence ID" value="QKU22179.1"/>
    <property type="molecule type" value="Genomic_DNA"/>
</dbReference>
<dbReference type="Gene3D" id="1.10.10.10">
    <property type="entry name" value="Winged helix-like DNA-binding domain superfamily/Winged helix DNA-binding domain"/>
    <property type="match status" value="1"/>
</dbReference>
<dbReference type="AlphaFoldDB" id="A0A6N1MJ35"/>
<gene>
    <name evidence="1" type="ORF">FOB19_12690</name>
</gene>